<evidence type="ECO:0000313" key="2">
    <source>
        <dbReference type="EMBL" id="ATX81624.1"/>
    </source>
</evidence>
<sequence>MTTNSSEDLKQRLTEMVDSMPAFPESVCRIIEITSDINCSPKELVKVVERDPVMTMKILKMVNSAFFALARNVSSVQHALVYLGLNTIKNLAVSIATIESLPRQSIPELKMSDFLVHSLATASVAQWLAKNQLNIRDASDHFVGGLLHDFGKAVFIQFEPATYGKLILEAKAMNLPLAQVEMEHLGVSSAEVGALLAEKWQLPEQLVNCIRTQLECNKESSDLVLTVAAANTVVKAMHLGDNGDPYIGGFSDVMSSRLGCNLEDVVAQMQGLPDEVNRLLSMVRG</sequence>
<dbReference type="SUPFAM" id="SSF109604">
    <property type="entry name" value="HD-domain/PDEase-like"/>
    <property type="match status" value="1"/>
</dbReference>
<evidence type="ECO:0000313" key="3">
    <source>
        <dbReference type="Proteomes" id="UP000231637"/>
    </source>
</evidence>
<dbReference type="EMBL" id="CP018800">
    <property type="protein sequence ID" value="ATX81624.1"/>
    <property type="molecule type" value="Genomic_DNA"/>
</dbReference>
<accession>A0A2K8L9K6</accession>
<dbReference type="OrthoDB" id="9770715at2"/>
<feature type="domain" description="HDOD" evidence="1">
    <location>
        <begin position="20"/>
        <end position="216"/>
    </location>
</feature>
<evidence type="ECO:0000259" key="1">
    <source>
        <dbReference type="PROSITE" id="PS51833"/>
    </source>
</evidence>
<gene>
    <name evidence="2" type="ORF">Ga0123462_0754</name>
</gene>
<organism evidence="2 3">
    <name type="scientific">Mariprofundus ferrinatatus</name>
    <dbReference type="NCBI Taxonomy" id="1921087"/>
    <lineage>
        <taxon>Bacteria</taxon>
        <taxon>Pseudomonadati</taxon>
        <taxon>Pseudomonadota</taxon>
        <taxon>Candidatius Mariprofundia</taxon>
        <taxon>Mariprofundales</taxon>
        <taxon>Mariprofundaceae</taxon>
        <taxon>Mariprofundus</taxon>
    </lineage>
</organism>
<dbReference type="KEGG" id="mfn:Ga0123462_0754"/>
<dbReference type="PANTHER" id="PTHR33525">
    <property type="match status" value="1"/>
</dbReference>
<protein>
    <submittedName>
        <fullName evidence="2">HD-like signal output (HDOD) domain, no enzymatic activity</fullName>
    </submittedName>
</protein>
<dbReference type="RefSeq" id="WP_100265063.1">
    <property type="nucleotide sequence ID" value="NZ_CP018800.1"/>
</dbReference>
<keyword evidence="3" id="KW-1185">Reference proteome</keyword>
<dbReference type="Gene3D" id="1.10.3210.10">
    <property type="entry name" value="Hypothetical protein af1432"/>
    <property type="match status" value="1"/>
</dbReference>
<dbReference type="PROSITE" id="PS51833">
    <property type="entry name" value="HDOD"/>
    <property type="match status" value="1"/>
</dbReference>
<reference evidence="2 3" key="1">
    <citation type="submission" date="2016-12" db="EMBL/GenBank/DDBJ databases">
        <title>Isolation and genomic insights into novel planktonic Zetaproteobacteria from stratified waters of the Chesapeake Bay.</title>
        <authorList>
            <person name="McAllister S.M."/>
            <person name="Kato S."/>
            <person name="Chan C.S."/>
            <person name="Chiu B.K."/>
            <person name="Field E.K."/>
        </authorList>
    </citation>
    <scope>NUCLEOTIDE SEQUENCE [LARGE SCALE GENOMIC DNA]</scope>
    <source>
        <strain evidence="2 3">CP-8</strain>
    </source>
</reference>
<proteinExistence type="predicted"/>
<dbReference type="InterPro" id="IPR013976">
    <property type="entry name" value="HDOD"/>
</dbReference>
<name>A0A2K8L9K6_9PROT</name>
<dbReference type="Pfam" id="PF08668">
    <property type="entry name" value="HDOD"/>
    <property type="match status" value="1"/>
</dbReference>
<dbReference type="InterPro" id="IPR052340">
    <property type="entry name" value="RNase_Y/CdgJ"/>
</dbReference>
<dbReference type="PANTHER" id="PTHR33525:SF3">
    <property type="entry name" value="RIBONUCLEASE Y"/>
    <property type="match status" value="1"/>
</dbReference>
<dbReference type="AlphaFoldDB" id="A0A2K8L9K6"/>
<dbReference type="Proteomes" id="UP000231637">
    <property type="component" value="Chromosome"/>
</dbReference>